<proteinExistence type="predicted"/>
<name>A0A0V0HNK1_SOLCH</name>
<dbReference type="EMBL" id="GEDG01017699">
    <property type="protein sequence ID" value="JAP21433.1"/>
    <property type="molecule type" value="Transcribed_RNA"/>
</dbReference>
<sequence>SLLSQNPRGVRATEKPYFPESNLPNPLFLFPKTLLASPACHSDPLISNRRCLGRLQIVEKRHMLFPRFPLRFVTW</sequence>
<organism evidence="1">
    <name type="scientific">Solanum chacoense</name>
    <name type="common">Chaco potato</name>
    <dbReference type="NCBI Taxonomy" id="4108"/>
    <lineage>
        <taxon>Eukaryota</taxon>
        <taxon>Viridiplantae</taxon>
        <taxon>Streptophyta</taxon>
        <taxon>Embryophyta</taxon>
        <taxon>Tracheophyta</taxon>
        <taxon>Spermatophyta</taxon>
        <taxon>Magnoliopsida</taxon>
        <taxon>eudicotyledons</taxon>
        <taxon>Gunneridae</taxon>
        <taxon>Pentapetalae</taxon>
        <taxon>asterids</taxon>
        <taxon>lamiids</taxon>
        <taxon>Solanales</taxon>
        <taxon>Solanaceae</taxon>
        <taxon>Solanoideae</taxon>
        <taxon>Solaneae</taxon>
        <taxon>Solanum</taxon>
    </lineage>
</organism>
<evidence type="ECO:0000313" key="1">
    <source>
        <dbReference type="EMBL" id="JAP21433.1"/>
    </source>
</evidence>
<reference evidence="1" key="1">
    <citation type="submission" date="2015-12" db="EMBL/GenBank/DDBJ databases">
        <title>Gene expression during late stages of embryo sac development: a critical building block for successful pollen-pistil interactions.</title>
        <authorList>
            <person name="Liu Y."/>
            <person name="Joly V."/>
            <person name="Sabar M."/>
            <person name="Matton D.P."/>
        </authorList>
    </citation>
    <scope>NUCLEOTIDE SEQUENCE</scope>
</reference>
<protein>
    <submittedName>
        <fullName evidence="1">Putative ovule protein</fullName>
    </submittedName>
</protein>
<accession>A0A0V0HNK1</accession>
<dbReference type="AlphaFoldDB" id="A0A0V0HNK1"/>
<feature type="non-terminal residue" evidence="1">
    <location>
        <position position="1"/>
    </location>
</feature>